<evidence type="ECO:0000256" key="1">
    <source>
        <dbReference type="ARBA" id="ARBA00004651"/>
    </source>
</evidence>
<dbReference type="EMBL" id="FMKA01000002">
    <property type="protein sequence ID" value="SCP95655.1"/>
    <property type="molecule type" value="Genomic_DNA"/>
</dbReference>
<feature type="transmembrane region" description="Helical" evidence="9">
    <location>
        <begin position="81"/>
        <end position="102"/>
    </location>
</feature>
<feature type="transmembrane region" description="Helical" evidence="9">
    <location>
        <begin position="45"/>
        <end position="69"/>
    </location>
</feature>
<dbReference type="PANTHER" id="PTHR32024:SF2">
    <property type="entry name" value="TRK SYSTEM POTASSIUM UPTAKE PROTEIN TRKG-RELATED"/>
    <property type="match status" value="1"/>
</dbReference>
<dbReference type="InterPro" id="IPR003445">
    <property type="entry name" value="Cat_transpt"/>
</dbReference>
<keyword evidence="11" id="KW-1185">Reference proteome</keyword>
<feature type="transmembrane region" description="Helical" evidence="9">
    <location>
        <begin position="475"/>
        <end position="500"/>
    </location>
</feature>
<dbReference type="OrthoDB" id="9810952at2"/>
<keyword evidence="8 9" id="KW-0472">Membrane</keyword>
<dbReference type="GO" id="GO:0030001">
    <property type="term" value="P:metal ion transport"/>
    <property type="evidence" value="ECO:0007669"/>
    <property type="project" value="UniProtKB-ARBA"/>
</dbReference>
<dbReference type="RefSeq" id="WP_091230177.1">
    <property type="nucleotide sequence ID" value="NZ_FMKA01000002.1"/>
</dbReference>
<proteinExistence type="inferred from homology"/>
<protein>
    <submittedName>
        <fullName evidence="10">Trk system potassium uptake protein TrkH</fullName>
    </submittedName>
</protein>
<keyword evidence="7" id="KW-0406">Ion transport</keyword>
<evidence type="ECO:0000313" key="10">
    <source>
        <dbReference type="EMBL" id="SCP95655.1"/>
    </source>
</evidence>
<gene>
    <name evidence="10" type="ORF">SAMN05421730_100292</name>
</gene>
<accession>A0A1D3TQ34</accession>
<sequence>MNQTEKKSYSLEIISYYTGYIVLISSSLMAIPALTSLMFKEWNPLLDFIISMTVSLAAGLALVMFGMRMKKEKPDVQWKHGFAVAALSWLILTVLCAMPYWLSGHMKSYLDACFDVMSGFTTTGVVLLQDLDHISNGLNMWRHILTFIGGQGMVVLALTFLVKETGGAYKMYVGEGKDIELVPNVKGTTRQIWKISMIYLLVGTAVLWVIGIAIGLKPVSAILHAIYIFESSWSTGGFAPNTQNIMYYHSLIYETAAMVIFILGSFNFGLHYAIWHGKRKEIIKNIETQSFFITSFLTVILALAGLARLNVYPDAVAGFRRVVFNVLSAHTTTGFGSIYARQFALEWGDFGIMIMVIAMLIGGSACSTAGGIKGLRVGIVCKGLIMDIKKLLSSERRMKVYKFHHIKDQILSEGAIKSAAIIIICYIATFGVGTLLGTYYGYPLADSAFESASITGNVGLSIGVTAPGMPAAMKVYYIIAMYLGRLEFLSVFALIGYLFGGVKKVCANYRER</sequence>
<feature type="transmembrane region" description="Helical" evidence="9">
    <location>
        <begin position="247"/>
        <end position="270"/>
    </location>
</feature>
<comment type="subcellular location">
    <subcellularLocation>
        <location evidence="1">Cell membrane</location>
        <topology evidence="1">Multi-pass membrane protein</topology>
    </subcellularLocation>
</comment>
<dbReference type="Proteomes" id="UP000199315">
    <property type="component" value="Unassembled WGS sequence"/>
</dbReference>
<dbReference type="GO" id="GO:0005886">
    <property type="term" value="C:plasma membrane"/>
    <property type="evidence" value="ECO:0007669"/>
    <property type="project" value="UniProtKB-SubCell"/>
</dbReference>
<keyword evidence="3" id="KW-0813">Transport</keyword>
<evidence type="ECO:0000256" key="9">
    <source>
        <dbReference type="SAM" id="Phobius"/>
    </source>
</evidence>
<feature type="transmembrane region" description="Helical" evidence="9">
    <location>
        <begin position="350"/>
        <end position="372"/>
    </location>
</feature>
<dbReference type="PANTHER" id="PTHR32024">
    <property type="entry name" value="TRK SYSTEM POTASSIUM UPTAKE PROTEIN TRKG-RELATED"/>
    <property type="match status" value="1"/>
</dbReference>
<keyword evidence="4" id="KW-1003">Cell membrane</keyword>
<organism evidence="10 11">
    <name type="scientific">Anaerobium acetethylicum</name>
    <dbReference type="NCBI Taxonomy" id="1619234"/>
    <lineage>
        <taxon>Bacteria</taxon>
        <taxon>Bacillati</taxon>
        <taxon>Bacillota</taxon>
        <taxon>Clostridia</taxon>
        <taxon>Lachnospirales</taxon>
        <taxon>Lachnospiraceae</taxon>
        <taxon>Anaerobium</taxon>
    </lineage>
</organism>
<reference evidence="10 11" key="1">
    <citation type="submission" date="2016-09" db="EMBL/GenBank/DDBJ databases">
        <authorList>
            <person name="Capua I."/>
            <person name="De Benedictis P."/>
            <person name="Joannis T."/>
            <person name="Lombin L.H."/>
            <person name="Cattoli G."/>
        </authorList>
    </citation>
    <scope>NUCLEOTIDE SEQUENCE [LARGE SCALE GENOMIC DNA]</scope>
    <source>
        <strain evidence="10 11">GluBS11</strain>
    </source>
</reference>
<comment type="similarity">
    <text evidence="2">Belongs to the TrkH potassium transport family.</text>
</comment>
<evidence type="ECO:0000256" key="6">
    <source>
        <dbReference type="ARBA" id="ARBA00022989"/>
    </source>
</evidence>
<keyword evidence="5 9" id="KW-0812">Transmembrane</keyword>
<feature type="transmembrane region" description="Helical" evidence="9">
    <location>
        <begin position="140"/>
        <end position="162"/>
    </location>
</feature>
<feature type="transmembrane region" description="Helical" evidence="9">
    <location>
        <begin position="419"/>
        <end position="442"/>
    </location>
</feature>
<feature type="transmembrane region" description="Helical" evidence="9">
    <location>
        <begin position="20"/>
        <end position="39"/>
    </location>
</feature>
<evidence type="ECO:0000256" key="8">
    <source>
        <dbReference type="ARBA" id="ARBA00023136"/>
    </source>
</evidence>
<dbReference type="STRING" id="1619234.SAMN05421730_100292"/>
<keyword evidence="6 9" id="KW-1133">Transmembrane helix</keyword>
<feature type="transmembrane region" description="Helical" evidence="9">
    <location>
        <begin position="291"/>
        <end position="311"/>
    </location>
</feature>
<dbReference type="Pfam" id="PF02386">
    <property type="entry name" value="TrkH"/>
    <property type="match status" value="1"/>
</dbReference>
<dbReference type="AlphaFoldDB" id="A0A1D3TQ34"/>
<evidence type="ECO:0000256" key="3">
    <source>
        <dbReference type="ARBA" id="ARBA00022448"/>
    </source>
</evidence>
<evidence type="ECO:0000256" key="2">
    <source>
        <dbReference type="ARBA" id="ARBA00009137"/>
    </source>
</evidence>
<feature type="transmembrane region" description="Helical" evidence="9">
    <location>
        <begin position="198"/>
        <end position="227"/>
    </location>
</feature>
<name>A0A1D3TQ34_9FIRM</name>
<dbReference type="GO" id="GO:0008324">
    <property type="term" value="F:monoatomic cation transmembrane transporter activity"/>
    <property type="evidence" value="ECO:0007669"/>
    <property type="project" value="InterPro"/>
</dbReference>
<evidence type="ECO:0000256" key="5">
    <source>
        <dbReference type="ARBA" id="ARBA00022692"/>
    </source>
</evidence>
<evidence type="ECO:0000313" key="11">
    <source>
        <dbReference type="Proteomes" id="UP000199315"/>
    </source>
</evidence>
<evidence type="ECO:0000256" key="4">
    <source>
        <dbReference type="ARBA" id="ARBA00022475"/>
    </source>
</evidence>
<evidence type="ECO:0000256" key="7">
    <source>
        <dbReference type="ARBA" id="ARBA00023065"/>
    </source>
</evidence>